<comment type="catalytic activity">
    <reaction evidence="1 9">
        <text>4-amino-5-aminomethyl-2-methylpyrimidine + H2O = 4-amino-5-hydroxymethyl-2-methylpyrimidine + NH4(+)</text>
        <dbReference type="Rhea" id="RHEA:31799"/>
        <dbReference type="ChEBI" id="CHEBI:15377"/>
        <dbReference type="ChEBI" id="CHEBI:16892"/>
        <dbReference type="ChEBI" id="CHEBI:28938"/>
        <dbReference type="ChEBI" id="CHEBI:63416"/>
        <dbReference type="EC" id="3.5.99.2"/>
    </reaction>
</comment>
<dbReference type="InterPro" id="IPR016084">
    <property type="entry name" value="Haem_Oase-like_multi-hlx"/>
</dbReference>
<accession>A0A449E4G0</accession>
<dbReference type="SUPFAM" id="SSF48613">
    <property type="entry name" value="Heme oxygenase-like"/>
    <property type="match status" value="1"/>
</dbReference>
<proteinExistence type="inferred from homology"/>
<dbReference type="InterPro" id="IPR050967">
    <property type="entry name" value="Thiamine_Salvage_TenA"/>
</dbReference>
<evidence type="ECO:0000256" key="2">
    <source>
        <dbReference type="ARBA" id="ARBA00004948"/>
    </source>
</evidence>
<dbReference type="PANTHER" id="PTHR43198">
    <property type="entry name" value="BIFUNCTIONAL TH2 PROTEIN"/>
    <property type="match status" value="1"/>
</dbReference>
<comment type="similarity">
    <text evidence="3 9">Belongs to the TenA family.</text>
</comment>
<evidence type="ECO:0000256" key="4">
    <source>
        <dbReference type="ARBA" id="ARBA00011881"/>
    </source>
</evidence>
<sequence length="227" mass="27024">MSFSKNLKIEAYDSWEKGFNHPFIQELGKGILAKKTFQFYLLQDYLYLFEYAKVFALAATKSDNEHQLFHFVEAQYSILATELDLHRQYMLDYAIEKEEFNTVQPSFYNRSYTTNMLAIGHSGGVAEIIAAILPCAWTYYDYASRLKKRYQSSLEKNPYRSWIDLYADPSFEKSFEWMFDLLDELAEMKSAKEQQKVKQIFISSLEFEYLFWEMSYYEEMNLIPLSE</sequence>
<keyword evidence="9 10" id="KW-0378">Hydrolase</keyword>
<name>A0A449E4G0_ENTHR</name>
<dbReference type="EMBL" id="CABEEP010000001">
    <property type="protein sequence ID" value="VTQ62456.1"/>
    <property type="molecule type" value="Genomic_DNA"/>
</dbReference>
<dbReference type="InterPro" id="IPR004305">
    <property type="entry name" value="Thiaminase-2/PQQC"/>
</dbReference>
<comment type="subunit">
    <text evidence="4">Homotetramer.</text>
</comment>
<dbReference type="RefSeq" id="WP_010737296.1">
    <property type="nucleotide sequence ID" value="NZ_BSWT01000224.1"/>
</dbReference>
<comment type="caution">
    <text evidence="10">The sequence shown here is derived from an EMBL/GenBank/DDBJ whole genome shotgun (WGS) entry which is preliminary data.</text>
</comment>
<comment type="function">
    <text evidence="9">Catalyzes an amino-pyrimidine hydrolysis reaction at the C5' of the pyrimidine moiety of thiamine compounds, a reaction that is part of a thiamine salvage pathway.</text>
</comment>
<keyword evidence="7 9" id="KW-0784">Thiamine biosynthesis</keyword>
<dbReference type="Proteomes" id="UP000352698">
    <property type="component" value="Unassembled WGS sequence"/>
</dbReference>
<evidence type="ECO:0000313" key="10">
    <source>
        <dbReference type="EMBL" id="VTQ62456.1"/>
    </source>
</evidence>
<evidence type="ECO:0000256" key="9">
    <source>
        <dbReference type="RuleBase" id="RU363093"/>
    </source>
</evidence>
<evidence type="ECO:0000313" key="11">
    <source>
        <dbReference type="Proteomes" id="UP000352698"/>
    </source>
</evidence>
<dbReference type="GO" id="GO:0009228">
    <property type="term" value="P:thiamine biosynthetic process"/>
    <property type="evidence" value="ECO:0007669"/>
    <property type="project" value="UniProtKB-KW"/>
</dbReference>
<dbReference type="NCBIfam" id="TIGR04306">
    <property type="entry name" value="salvage_TenA"/>
    <property type="match status" value="1"/>
</dbReference>
<dbReference type="UniPathway" id="UPA00060"/>
<reference evidence="10 11" key="1">
    <citation type="submission" date="2019-05" db="EMBL/GenBank/DDBJ databases">
        <authorList>
            <consortium name="Pathogen Informatics"/>
        </authorList>
    </citation>
    <scope>NUCLEOTIDE SEQUENCE [LARGE SCALE GENOMIC DNA]</scope>
    <source>
        <strain evidence="10 11">NCTC12204</strain>
    </source>
</reference>
<dbReference type="Pfam" id="PF03070">
    <property type="entry name" value="TENA_THI-4"/>
    <property type="match status" value="1"/>
</dbReference>
<evidence type="ECO:0000256" key="7">
    <source>
        <dbReference type="ARBA" id="ARBA00022977"/>
    </source>
</evidence>
<gene>
    <name evidence="10" type="primary">tenA</name>
    <name evidence="10" type="ORF">NCTC12204_01017</name>
</gene>
<evidence type="ECO:0000256" key="3">
    <source>
        <dbReference type="ARBA" id="ARBA00010264"/>
    </source>
</evidence>
<dbReference type="AlphaFoldDB" id="A0A449E4G0"/>
<evidence type="ECO:0000256" key="5">
    <source>
        <dbReference type="ARBA" id="ARBA00012684"/>
    </source>
</evidence>
<dbReference type="GO" id="GO:0050334">
    <property type="term" value="F:thiaminase activity"/>
    <property type="evidence" value="ECO:0007669"/>
    <property type="project" value="UniProtKB-EC"/>
</dbReference>
<dbReference type="EC" id="3.5.99.2" evidence="5 9"/>
<organism evidence="10 11">
    <name type="scientific">Enterococcus hirae</name>
    <dbReference type="NCBI Taxonomy" id="1354"/>
    <lineage>
        <taxon>Bacteria</taxon>
        <taxon>Bacillati</taxon>
        <taxon>Bacillota</taxon>
        <taxon>Bacilli</taxon>
        <taxon>Lactobacillales</taxon>
        <taxon>Enterococcaceae</taxon>
        <taxon>Enterococcus</taxon>
    </lineage>
</organism>
<dbReference type="CDD" id="cd19366">
    <property type="entry name" value="TenA_C_BhTenA-like"/>
    <property type="match status" value="1"/>
</dbReference>
<evidence type="ECO:0000256" key="1">
    <source>
        <dbReference type="ARBA" id="ARBA00001881"/>
    </source>
</evidence>
<evidence type="ECO:0000256" key="6">
    <source>
        <dbReference type="ARBA" id="ARBA00013647"/>
    </source>
</evidence>
<dbReference type="InterPro" id="IPR027574">
    <property type="entry name" value="Thiaminase_II"/>
</dbReference>
<dbReference type="GO" id="GO:0009229">
    <property type="term" value="P:thiamine diphosphate biosynthetic process"/>
    <property type="evidence" value="ECO:0007669"/>
    <property type="project" value="UniProtKB-UniPathway"/>
</dbReference>
<dbReference type="PANTHER" id="PTHR43198:SF2">
    <property type="entry name" value="SI:CH1073-67J19.1-RELATED"/>
    <property type="match status" value="1"/>
</dbReference>
<protein>
    <recommendedName>
        <fullName evidence="6 9">Aminopyrimidine aminohydrolase</fullName>
        <ecNumber evidence="5 9">3.5.99.2</ecNumber>
    </recommendedName>
</protein>
<dbReference type="GO" id="GO:0005829">
    <property type="term" value="C:cytosol"/>
    <property type="evidence" value="ECO:0007669"/>
    <property type="project" value="TreeGrafter"/>
</dbReference>
<evidence type="ECO:0000256" key="8">
    <source>
        <dbReference type="ARBA" id="ARBA00048337"/>
    </source>
</evidence>
<comment type="catalytic activity">
    <reaction evidence="8 9">
        <text>thiamine + H2O = 5-(2-hydroxyethyl)-4-methylthiazole + 4-amino-5-hydroxymethyl-2-methylpyrimidine + H(+)</text>
        <dbReference type="Rhea" id="RHEA:17509"/>
        <dbReference type="ChEBI" id="CHEBI:15377"/>
        <dbReference type="ChEBI" id="CHEBI:15378"/>
        <dbReference type="ChEBI" id="CHEBI:16892"/>
        <dbReference type="ChEBI" id="CHEBI:17957"/>
        <dbReference type="ChEBI" id="CHEBI:18385"/>
        <dbReference type="EC" id="3.5.99.2"/>
    </reaction>
</comment>
<comment type="pathway">
    <text evidence="2 9">Cofactor biosynthesis; thiamine diphosphate biosynthesis.</text>
</comment>
<dbReference type="Gene3D" id="1.20.910.10">
    <property type="entry name" value="Heme oxygenase-like"/>
    <property type="match status" value="1"/>
</dbReference>
<dbReference type="SMR" id="A0A449E4G0"/>